<reference evidence="1" key="2">
    <citation type="submission" date="2020-09" db="EMBL/GenBank/DDBJ databases">
        <authorList>
            <person name="Sun Q."/>
            <person name="Ohkuma M."/>
        </authorList>
    </citation>
    <scope>NUCLEOTIDE SEQUENCE</scope>
    <source>
        <strain evidence="1">JCM 4125</strain>
    </source>
</reference>
<comment type="caution">
    <text evidence="1">The sequence shown here is derived from an EMBL/GenBank/DDBJ whole genome shotgun (WGS) entry which is preliminary data.</text>
</comment>
<dbReference type="EMBL" id="BMSA01000020">
    <property type="protein sequence ID" value="GGT73115.1"/>
    <property type="molecule type" value="Genomic_DNA"/>
</dbReference>
<organism evidence="1 2">
    <name type="scientific">Streptomyces phaeofaciens</name>
    <dbReference type="NCBI Taxonomy" id="68254"/>
    <lineage>
        <taxon>Bacteria</taxon>
        <taxon>Bacillati</taxon>
        <taxon>Actinomycetota</taxon>
        <taxon>Actinomycetes</taxon>
        <taxon>Kitasatosporales</taxon>
        <taxon>Streptomycetaceae</taxon>
        <taxon>Streptomyces</taxon>
    </lineage>
</organism>
<name>A0A918HLK2_9ACTN</name>
<evidence type="ECO:0000313" key="1">
    <source>
        <dbReference type="EMBL" id="GGT73115.1"/>
    </source>
</evidence>
<gene>
    <name evidence="1" type="ORF">GCM10010226_58840</name>
</gene>
<proteinExistence type="predicted"/>
<accession>A0A918HLK2</accession>
<reference evidence="1" key="1">
    <citation type="journal article" date="2014" name="Int. J. Syst. Evol. Microbiol.">
        <title>Complete genome sequence of Corynebacterium casei LMG S-19264T (=DSM 44701T), isolated from a smear-ripened cheese.</title>
        <authorList>
            <consortium name="US DOE Joint Genome Institute (JGI-PGF)"/>
            <person name="Walter F."/>
            <person name="Albersmeier A."/>
            <person name="Kalinowski J."/>
            <person name="Ruckert C."/>
        </authorList>
    </citation>
    <scope>NUCLEOTIDE SEQUENCE</scope>
    <source>
        <strain evidence="1">JCM 4125</strain>
    </source>
</reference>
<protein>
    <submittedName>
        <fullName evidence="1">Uncharacterized protein</fullName>
    </submittedName>
</protein>
<keyword evidence="2" id="KW-1185">Reference proteome</keyword>
<evidence type="ECO:0000313" key="2">
    <source>
        <dbReference type="Proteomes" id="UP000646776"/>
    </source>
</evidence>
<dbReference type="AlphaFoldDB" id="A0A918HLK2"/>
<dbReference type="Proteomes" id="UP000646776">
    <property type="component" value="Unassembled WGS sequence"/>
</dbReference>
<sequence>MIWRSPGVGWVPAHRVPSMNDDGGDVLEQPSALHRTEAAMREPAAALSSHGWESDLADIAALPLVSLDTLAPLRPSARLLEEVLRARSSMRGGGEGPARAE</sequence>